<sequence>LQSMISESTSKLAFASGVLGASGRWAPPAVRGRAAAETQIAPDRPIRPFEPEAKDDWVKSYNMVWYRAAQRLGSLQASIVVCAGEGDDGDHLTGWVCEYAHSYVCSLAKVTITPDVDNTCATLVFADPPVRERSHDLIKRYYQELQDDPADRIFTMVGLADASAVGPGMSPMPMRLQLKVGVIEDVAPEDVDPDADPAGADEAGDAADAVDLAKSWGAISDAAFTALVGASFQKLFPEAEDVGGGDRVGPAAELQRLHGLGVAKALADAAPAGGADAGG</sequence>
<keyword evidence="2" id="KW-1185">Reference proteome</keyword>
<protein>
    <submittedName>
        <fullName evidence="1">Uncharacterized protein</fullName>
    </submittedName>
</protein>
<reference evidence="1" key="1">
    <citation type="submission" date="2023-10" db="EMBL/GenBank/DDBJ databases">
        <authorList>
            <person name="Chen Y."/>
            <person name="Shah S."/>
            <person name="Dougan E. K."/>
            <person name="Thang M."/>
            <person name="Chan C."/>
        </authorList>
    </citation>
    <scope>NUCLEOTIDE SEQUENCE [LARGE SCALE GENOMIC DNA]</scope>
</reference>
<dbReference type="EMBL" id="CAUYUJ010006002">
    <property type="protein sequence ID" value="CAK0815775.1"/>
    <property type="molecule type" value="Genomic_DNA"/>
</dbReference>
<dbReference type="Proteomes" id="UP001189429">
    <property type="component" value="Unassembled WGS sequence"/>
</dbReference>
<accession>A0ABN9RB79</accession>
<evidence type="ECO:0000313" key="2">
    <source>
        <dbReference type="Proteomes" id="UP001189429"/>
    </source>
</evidence>
<proteinExistence type="predicted"/>
<name>A0ABN9RB79_9DINO</name>
<comment type="caution">
    <text evidence="1">The sequence shown here is derived from an EMBL/GenBank/DDBJ whole genome shotgun (WGS) entry which is preliminary data.</text>
</comment>
<feature type="non-terminal residue" evidence="1">
    <location>
        <position position="1"/>
    </location>
</feature>
<organism evidence="1 2">
    <name type="scientific">Prorocentrum cordatum</name>
    <dbReference type="NCBI Taxonomy" id="2364126"/>
    <lineage>
        <taxon>Eukaryota</taxon>
        <taxon>Sar</taxon>
        <taxon>Alveolata</taxon>
        <taxon>Dinophyceae</taxon>
        <taxon>Prorocentrales</taxon>
        <taxon>Prorocentraceae</taxon>
        <taxon>Prorocentrum</taxon>
    </lineage>
</organism>
<evidence type="ECO:0000313" key="1">
    <source>
        <dbReference type="EMBL" id="CAK0815775.1"/>
    </source>
</evidence>
<gene>
    <name evidence="1" type="ORF">PCOR1329_LOCUS18954</name>
</gene>
<feature type="non-terminal residue" evidence="1">
    <location>
        <position position="279"/>
    </location>
</feature>